<sequence length="175" mass="18542">RPEFALHEIHVKTVEDHPLDVIPTMDEPHIPPEIARDTEVDSKILTHKEDASAHHDRYTDAEADARADAKVATHDGLASPHAAATAIGGKTLGLDDGDVAVLPVATEGDVLKRGATGWEAGAVPAEITVYKAEAEPAIAADSVAIWCDTTVGLERWWLIFGTDGAVAGNKKVEMG</sequence>
<comment type="caution">
    <text evidence="1">The sequence shown here is derived from an EMBL/GenBank/DDBJ whole genome shotgun (WGS) entry which is preliminary data.</text>
</comment>
<protein>
    <submittedName>
        <fullName evidence="1">Uncharacterized protein</fullName>
    </submittedName>
</protein>
<name>X1SK09_9ZZZZ</name>
<organism evidence="1">
    <name type="scientific">marine sediment metagenome</name>
    <dbReference type="NCBI Taxonomy" id="412755"/>
    <lineage>
        <taxon>unclassified sequences</taxon>
        <taxon>metagenomes</taxon>
        <taxon>ecological metagenomes</taxon>
    </lineage>
</organism>
<evidence type="ECO:0000313" key="1">
    <source>
        <dbReference type="EMBL" id="GAI75710.1"/>
    </source>
</evidence>
<dbReference type="AlphaFoldDB" id="X1SK09"/>
<gene>
    <name evidence="1" type="ORF">S12H4_25593</name>
</gene>
<accession>X1SK09</accession>
<dbReference type="EMBL" id="BARW01014437">
    <property type="protein sequence ID" value="GAI75710.1"/>
    <property type="molecule type" value="Genomic_DNA"/>
</dbReference>
<feature type="non-terminal residue" evidence="1">
    <location>
        <position position="1"/>
    </location>
</feature>
<reference evidence="1" key="1">
    <citation type="journal article" date="2014" name="Front. Microbiol.">
        <title>High frequency of phylogenetically diverse reductive dehalogenase-homologous genes in deep subseafloor sedimentary metagenomes.</title>
        <authorList>
            <person name="Kawai M."/>
            <person name="Futagami T."/>
            <person name="Toyoda A."/>
            <person name="Takaki Y."/>
            <person name="Nishi S."/>
            <person name="Hori S."/>
            <person name="Arai W."/>
            <person name="Tsubouchi T."/>
            <person name="Morono Y."/>
            <person name="Uchiyama I."/>
            <person name="Ito T."/>
            <person name="Fujiyama A."/>
            <person name="Inagaki F."/>
            <person name="Takami H."/>
        </authorList>
    </citation>
    <scope>NUCLEOTIDE SEQUENCE</scope>
    <source>
        <strain evidence="1">Expedition CK06-06</strain>
    </source>
</reference>
<proteinExistence type="predicted"/>